<dbReference type="PANTHER" id="PTHR34849">
    <property type="entry name" value="SSL5025 PROTEIN"/>
    <property type="match status" value="1"/>
</dbReference>
<accession>A0A3S0Y6E5</accession>
<dbReference type="STRING" id="211165.GCA_000317285_05002"/>
<dbReference type="SUPFAM" id="SSF46689">
    <property type="entry name" value="Homeodomain-like"/>
    <property type="match status" value="1"/>
</dbReference>
<dbReference type="OrthoDB" id="9808242at2"/>
<evidence type="ECO:0008006" key="3">
    <source>
        <dbReference type="Google" id="ProtNLM"/>
    </source>
</evidence>
<reference evidence="1 2" key="1">
    <citation type="journal article" date="2019" name="Genome Biol. Evol.">
        <title>Day and night: Metabolic profiles and evolutionary relationships of six axenic non-marine cyanobacteria.</title>
        <authorList>
            <person name="Will S.E."/>
            <person name="Henke P."/>
            <person name="Boedeker C."/>
            <person name="Huang S."/>
            <person name="Brinkmann H."/>
            <person name="Rohde M."/>
            <person name="Jarek M."/>
            <person name="Friedl T."/>
            <person name="Seufert S."/>
            <person name="Schumacher M."/>
            <person name="Overmann J."/>
            <person name="Neumann-Schaal M."/>
            <person name="Petersen J."/>
        </authorList>
    </citation>
    <scope>NUCLEOTIDE SEQUENCE [LARGE SCALE GENOMIC DNA]</scope>
    <source>
        <strain evidence="1 2">PCC 6912</strain>
    </source>
</reference>
<keyword evidence="2" id="KW-1185">Reference proteome</keyword>
<proteinExistence type="predicted"/>
<dbReference type="InterPro" id="IPR007367">
    <property type="entry name" value="DUF433"/>
</dbReference>
<organism evidence="1 2">
    <name type="scientific">Chlorogloeopsis fritschii PCC 6912</name>
    <dbReference type="NCBI Taxonomy" id="211165"/>
    <lineage>
        <taxon>Bacteria</taxon>
        <taxon>Bacillati</taxon>
        <taxon>Cyanobacteriota</taxon>
        <taxon>Cyanophyceae</taxon>
        <taxon>Nostocales</taxon>
        <taxon>Chlorogloeopsidaceae</taxon>
        <taxon>Chlorogloeopsis</taxon>
    </lineage>
</organism>
<evidence type="ECO:0000313" key="2">
    <source>
        <dbReference type="Proteomes" id="UP000268857"/>
    </source>
</evidence>
<name>A0A3S0Y6E5_CHLFR</name>
<evidence type="ECO:0000313" key="1">
    <source>
        <dbReference type="EMBL" id="RUR86651.1"/>
    </source>
</evidence>
<dbReference type="AlphaFoldDB" id="A0A3S0Y6E5"/>
<dbReference type="PANTHER" id="PTHR34849:SF3">
    <property type="entry name" value="SSR2962 PROTEIN"/>
    <property type="match status" value="1"/>
</dbReference>
<gene>
    <name evidence="1" type="ORF">PCC6912_00940</name>
</gene>
<comment type="caution">
    <text evidence="1">The sequence shown here is derived from an EMBL/GenBank/DDBJ whole genome shotgun (WGS) entry which is preliminary data.</text>
</comment>
<dbReference type="Pfam" id="PF04255">
    <property type="entry name" value="DUF433"/>
    <property type="match status" value="1"/>
</dbReference>
<dbReference type="Gene3D" id="1.10.10.10">
    <property type="entry name" value="Winged helix-like DNA-binding domain superfamily/Winged helix DNA-binding domain"/>
    <property type="match status" value="1"/>
</dbReference>
<dbReference type="Proteomes" id="UP000268857">
    <property type="component" value="Unassembled WGS sequence"/>
</dbReference>
<dbReference type="InterPro" id="IPR036388">
    <property type="entry name" value="WH-like_DNA-bd_sf"/>
</dbReference>
<protein>
    <recommendedName>
        <fullName evidence="3">Antitoxin</fullName>
    </recommendedName>
</protein>
<sequence>MTDQQLLERIVLNPKVLVGKPIIRGTRLSVEYILNLLAHGATVAEIIEEYEGLSPEDIQACILFASKSLSNTTFMPLGVENI</sequence>
<dbReference type="EMBL" id="RSCJ01000001">
    <property type="protein sequence ID" value="RUR86651.1"/>
    <property type="molecule type" value="Genomic_DNA"/>
</dbReference>
<dbReference type="InterPro" id="IPR009057">
    <property type="entry name" value="Homeodomain-like_sf"/>
</dbReference>
<dbReference type="RefSeq" id="WP_016874435.1">
    <property type="nucleotide sequence ID" value="NZ_AJLN01000116.1"/>
</dbReference>